<feature type="region of interest" description="Disordered" evidence="2">
    <location>
        <begin position="202"/>
        <end position="229"/>
    </location>
</feature>
<dbReference type="GO" id="GO:0006515">
    <property type="term" value="P:protein quality control for misfolded or incompletely synthesized proteins"/>
    <property type="evidence" value="ECO:0007669"/>
    <property type="project" value="TreeGrafter"/>
</dbReference>
<keyword evidence="3" id="KW-0378">Hydrolase</keyword>
<comment type="similarity">
    <text evidence="1">Belongs to the peptidase S14 family.</text>
</comment>
<dbReference type="InterPro" id="IPR023562">
    <property type="entry name" value="ClpP/TepA"/>
</dbReference>
<name>A0A5J6VHH3_9VIRU</name>
<protein>
    <submittedName>
        <fullName evidence="3">Clp protease</fullName>
    </submittedName>
</protein>
<reference evidence="3" key="1">
    <citation type="journal article" date="2019" name="Philos. Trans. R. Soc. Lond., B, Biol. Sci.">
        <title>Targeted metagenomic recovery of four divergent viruses reveals shared and distinctive characteristics of giant viruses of marine eukaryotes.</title>
        <authorList>
            <person name="Needham D.M."/>
            <person name="Poirier C."/>
            <person name="Hehenberger E."/>
            <person name="Jimenez V."/>
            <person name="Swalwell J.E."/>
            <person name="Santoro A.E."/>
            <person name="Worden A.Z."/>
        </authorList>
    </citation>
    <scope>NUCLEOTIDE SEQUENCE</scope>
    <source>
        <strain evidence="3">OPacV-662</strain>
    </source>
</reference>
<dbReference type="GO" id="GO:0004252">
    <property type="term" value="F:serine-type endopeptidase activity"/>
    <property type="evidence" value="ECO:0007669"/>
    <property type="project" value="InterPro"/>
</dbReference>
<dbReference type="SUPFAM" id="SSF52096">
    <property type="entry name" value="ClpP/crotonase"/>
    <property type="match status" value="1"/>
</dbReference>
<dbReference type="EMBL" id="MN448266">
    <property type="protein sequence ID" value="QFG73687.1"/>
    <property type="molecule type" value="Genomic_DNA"/>
</dbReference>
<evidence type="ECO:0000256" key="1">
    <source>
        <dbReference type="ARBA" id="ARBA00007039"/>
    </source>
</evidence>
<dbReference type="Pfam" id="PF00574">
    <property type="entry name" value="CLP_protease"/>
    <property type="match status" value="1"/>
</dbReference>
<evidence type="ECO:0000313" key="3">
    <source>
        <dbReference type="EMBL" id="QFG73687.1"/>
    </source>
</evidence>
<feature type="region of interest" description="Disordered" evidence="2">
    <location>
        <begin position="21"/>
        <end position="41"/>
    </location>
</feature>
<evidence type="ECO:0000256" key="2">
    <source>
        <dbReference type="SAM" id="MobiDB-lite"/>
    </source>
</evidence>
<organism evidence="3">
    <name type="scientific">Megaviridae environmental sample</name>
    <dbReference type="NCBI Taxonomy" id="1737588"/>
    <lineage>
        <taxon>Viruses</taxon>
        <taxon>Varidnaviria</taxon>
        <taxon>Bamfordvirae</taxon>
        <taxon>Nucleocytoviricota</taxon>
        <taxon>Megaviricetes</taxon>
        <taxon>Imitervirales</taxon>
        <taxon>Mimiviridae</taxon>
        <taxon>environmental samples</taxon>
    </lineage>
</organism>
<accession>A0A5J6VHH3</accession>
<dbReference type="Gene3D" id="3.90.226.10">
    <property type="entry name" value="2-enoyl-CoA Hydratase, Chain A, domain 1"/>
    <property type="match status" value="1"/>
</dbReference>
<dbReference type="InterPro" id="IPR001907">
    <property type="entry name" value="ClpP"/>
</dbReference>
<dbReference type="PANTHER" id="PTHR10381:SF11">
    <property type="entry name" value="ATP-DEPENDENT CLP PROTEASE PROTEOLYTIC SUBUNIT, MITOCHONDRIAL"/>
    <property type="match status" value="1"/>
</dbReference>
<dbReference type="GO" id="GO:0004176">
    <property type="term" value="F:ATP-dependent peptidase activity"/>
    <property type="evidence" value="ECO:0007669"/>
    <property type="project" value="InterPro"/>
</dbReference>
<dbReference type="PANTHER" id="PTHR10381">
    <property type="entry name" value="ATP-DEPENDENT CLP PROTEASE PROTEOLYTIC SUBUNIT"/>
    <property type="match status" value="1"/>
</dbReference>
<dbReference type="InterPro" id="IPR029045">
    <property type="entry name" value="ClpP/crotonase-like_dom_sf"/>
</dbReference>
<keyword evidence="3" id="KW-0645">Protease</keyword>
<sequence length="310" mass="33325">MKKRSCQAEAVDTELLQKLAEAAAQASEDDDSPAGNPNQTVWRDDTGAIHFNCPVTGTTCRQLTQHLDSAWDQLNIEHALKLKNSMGLPVPKDGITVYVTSPGGDLDQAFGVVDLILRIRSDGFPVTTVSVGMVASAGTLFVIAGTLGKRFIMQNGTMMVHQLSAGVVGNYREMKQQMDNMDHHMGLIWRFYSKFTHLADTSKSCDASDEPPRKRRRTPRSKVGASASKCASADSSVGASAGASLDLSKLTMPACEADITNLVSSAVTAALGATANSAQLKEQLERDEDFGAEKCLEFGLVDHVYDSGFY</sequence>
<dbReference type="GO" id="GO:0051117">
    <property type="term" value="F:ATPase binding"/>
    <property type="evidence" value="ECO:0007669"/>
    <property type="project" value="TreeGrafter"/>
</dbReference>
<dbReference type="GO" id="GO:0009368">
    <property type="term" value="C:endopeptidase Clp complex"/>
    <property type="evidence" value="ECO:0007669"/>
    <property type="project" value="TreeGrafter"/>
</dbReference>
<dbReference type="PRINTS" id="PR00127">
    <property type="entry name" value="CLPPROTEASEP"/>
</dbReference>
<proteinExistence type="inferred from homology"/>